<evidence type="ECO:0000313" key="1">
    <source>
        <dbReference type="EMBL" id="OGY26370.1"/>
    </source>
</evidence>
<protein>
    <submittedName>
        <fullName evidence="1">Uncharacterized protein</fullName>
    </submittedName>
</protein>
<gene>
    <name evidence="1" type="ORF">A2Z24_01135</name>
</gene>
<dbReference type="EMBL" id="MHCT01000008">
    <property type="protein sequence ID" value="OGY26370.1"/>
    <property type="molecule type" value="Genomic_DNA"/>
</dbReference>
<proteinExistence type="predicted"/>
<accession>A0A1G1WFY5</accession>
<dbReference type="STRING" id="1802597.A2Z24_01135"/>
<dbReference type="AlphaFoldDB" id="A0A1G1WFY5"/>
<comment type="caution">
    <text evidence="1">The sequence shown here is derived from an EMBL/GenBank/DDBJ whole genome shotgun (WGS) entry which is preliminary data.</text>
</comment>
<evidence type="ECO:0000313" key="2">
    <source>
        <dbReference type="Proteomes" id="UP000177588"/>
    </source>
</evidence>
<reference evidence="1 2" key="1">
    <citation type="journal article" date="2016" name="Nat. Commun.">
        <title>Thousands of microbial genomes shed light on interconnected biogeochemical processes in an aquifer system.</title>
        <authorList>
            <person name="Anantharaman K."/>
            <person name="Brown C.T."/>
            <person name="Hug L.A."/>
            <person name="Sharon I."/>
            <person name="Castelle C.J."/>
            <person name="Probst A.J."/>
            <person name="Thomas B.C."/>
            <person name="Singh A."/>
            <person name="Wilkins M.J."/>
            <person name="Karaoz U."/>
            <person name="Brodie E.L."/>
            <person name="Williams K.H."/>
            <person name="Hubbard S.S."/>
            <person name="Banfield J.F."/>
        </authorList>
    </citation>
    <scope>NUCLEOTIDE SEQUENCE [LARGE SCALE GENOMIC DNA]</scope>
</reference>
<dbReference type="Proteomes" id="UP000177588">
    <property type="component" value="Unassembled WGS sequence"/>
</dbReference>
<name>A0A1G1WFY5_9BACT</name>
<sequence length="86" mass="9937">MQLPDSLEKTNDLIAANLEEAKRIQAKLDSGTINPWSRKRARLEERMARLFELNQALTNHQMDLVRWNRIPFSPPEPHPVPVSTAH</sequence>
<organism evidence="1 2">
    <name type="scientific">Candidatus Woykebacteria bacterium RBG_16_44_10</name>
    <dbReference type="NCBI Taxonomy" id="1802597"/>
    <lineage>
        <taxon>Bacteria</taxon>
        <taxon>Candidatus Woykeibacteriota</taxon>
    </lineage>
</organism>